<feature type="region of interest" description="Disordered" evidence="1">
    <location>
        <begin position="230"/>
        <end position="260"/>
    </location>
</feature>
<dbReference type="EMBL" id="JALJOS010000076">
    <property type="protein sequence ID" value="KAK9816386.1"/>
    <property type="molecule type" value="Genomic_DNA"/>
</dbReference>
<feature type="compositionally biased region" description="Polar residues" evidence="1">
    <location>
        <begin position="30"/>
        <end position="54"/>
    </location>
</feature>
<keyword evidence="2" id="KW-0472">Membrane</keyword>
<dbReference type="PANTHER" id="PTHR33741:SF5">
    <property type="entry name" value="TRANSMEMBRANE PROTEIN DDB_G0269096-RELATED"/>
    <property type="match status" value="1"/>
</dbReference>
<accession>A0AAW1PRR7</accession>
<reference evidence="4 5" key="1">
    <citation type="journal article" date="2024" name="Nat. Commun.">
        <title>Phylogenomics reveals the evolutionary origins of lichenization in chlorophyte algae.</title>
        <authorList>
            <person name="Puginier C."/>
            <person name="Libourel C."/>
            <person name="Otte J."/>
            <person name="Skaloud P."/>
            <person name="Haon M."/>
            <person name="Grisel S."/>
            <person name="Petersen M."/>
            <person name="Berrin J.G."/>
            <person name="Delaux P.M."/>
            <person name="Dal Grande F."/>
            <person name="Keller J."/>
        </authorList>
    </citation>
    <scope>NUCLEOTIDE SEQUENCE [LARGE SCALE GENOMIC DNA]</scope>
    <source>
        <strain evidence="4 5">SAG 2145</strain>
    </source>
</reference>
<feature type="domain" description="HPP transmembrane region" evidence="3">
    <location>
        <begin position="358"/>
        <end position="478"/>
    </location>
</feature>
<evidence type="ECO:0000313" key="5">
    <source>
        <dbReference type="Proteomes" id="UP001438707"/>
    </source>
</evidence>
<comment type="caution">
    <text evidence="4">The sequence shown here is derived from an EMBL/GenBank/DDBJ whole genome shotgun (WGS) entry which is preliminary data.</text>
</comment>
<feature type="transmembrane region" description="Helical" evidence="2">
    <location>
        <begin position="361"/>
        <end position="384"/>
    </location>
</feature>
<feature type="transmembrane region" description="Helical" evidence="2">
    <location>
        <begin position="520"/>
        <end position="542"/>
    </location>
</feature>
<feature type="compositionally biased region" description="Low complexity" evidence="1">
    <location>
        <begin position="150"/>
        <end position="160"/>
    </location>
</feature>
<feature type="transmembrane region" description="Helical" evidence="2">
    <location>
        <begin position="440"/>
        <end position="459"/>
    </location>
</feature>
<evidence type="ECO:0000256" key="1">
    <source>
        <dbReference type="SAM" id="MobiDB-lite"/>
    </source>
</evidence>
<dbReference type="PANTHER" id="PTHR33741">
    <property type="entry name" value="TRANSMEMBRANE PROTEIN DDB_G0269096-RELATED"/>
    <property type="match status" value="1"/>
</dbReference>
<keyword evidence="5" id="KW-1185">Reference proteome</keyword>
<dbReference type="InterPro" id="IPR007065">
    <property type="entry name" value="HPP"/>
</dbReference>
<feature type="compositionally biased region" description="Polar residues" evidence="1">
    <location>
        <begin position="292"/>
        <end position="302"/>
    </location>
</feature>
<feature type="transmembrane region" description="Helical" evidence="2">
    <location>
        <begin position="415"/>
        <end position="433"/>
    </location>
</feature>
<feature type="region of interest" description="Disordered" evidence="1">
    <location>
        <begin position="1"/>
        <end position="66"/>
    </location>
</feature>
<organism evidence="4 5">
    <name type="scientific">Apatococcus lobatus</name>
    <dbReference type="NCBI Taxonomy" id="904363"/>
    <lineage>
        <taxon>Eukaryota</taxon>
        <taxon>Viridiplantae</taxon>
        <taxon>Chlorophyta</taxon>
        <taxon>core chlorophytes</taxon>
        <taxon>Trebouxiophyceae</taxon>
        <taxon>Chlorellales</taxon>
        <taxon>Chlorellaceae</taxon>
        <taxon>Apatococcus</taxon>
    </lineage>
</organism>
<keyword evidence="2" id="KW-1133">Transmembrane helix</keyword>
<dbReference type="InterPro" id="IPR058581">
    <property type="entry name" value="TM_HPP"/>
</dbReference>
<sequence length="601" mass="63225">MDRLAAARAWVDSQATTSPQPSPHSTPSSERITSSAGHSPLTSLQSSPANTSSCKHPAAEQQLPSDQLLTTSSIYNYLLQTELGDMQTQRRLGLADIELAESSAASPEPKSDSHSQARSASLHGWLGPGQTRARPSLRATIAQAGWAPRQSSISSSLQSSPARNPESSESSVKQSLPQITGRKSSNPYPSHILSSTSSVKRLLGEGPEETSVGPQLEDLREASFTAAISEPCTFDSAGEVPDSARRTSGAAPSPKLPDSDALVFTVHDGELVPDLPKKVAKFSVETAVVPSQVSRSHSQPSFKQPLPHPATQKGSPDLEAQTTEQGCCSGQGCCWGLGTCLWTRLSGLAGAGQQPPARTPFLQVCANFAGALLSLMLAAGIAIWMAPALSLPLLLGPLGATAATMFGLLDSPPAQPRSVLAGTLLSCLIGAILRVPLGHVLWVCGPLSVAVSIAVMQLSNTLHPPGAGLALSIAMLSPVKTQQLLPDGSHTPWQRIPNVWDLHRTLDAGFGARIVEGLQLTAGAFIGTCIILLLAVAVRCLCGSQTCTSCRWHPVGQDEGRPKSFPLLSLWWRLNPLVSYLLSEQQETTAEAAQLQIMVAA</sequence>
<dbReference type="Proteomes" id="UP001438707">
    <property type="component" value="Unassembled WGS sequence"/>
</dbReference>
<keyword evidence="2" id="KW-0812">Transmembrane</keyword>
<proteinExistence type="predicted"/>
<feature type="compositionally biased region" description="Low complexity" evidence="1">
    <location>
        <begin position="13"/>
        <end position="29"/>
    </location>
</feature>
<evidence type="ECO:0000256" key="2">
    <source>
        <dbReference type="SAM" id="Phobius"/>
    </source>
</evidence>
<evidence type="ECO:0000259" key="3">
    <source>
        <dbReference type="Pfam" id="PF04982"/>
    </source>
</evidence>
<feature type="region of interest" description="Disordered" evidence="1">
    <location>
        <begin position="100"/>
        <end position="217"/>
    </location>
</feature>
<protein>
    <recommendedName>
        <fullName evidence="3">HPP transmembrane region domain-containing protein</fullName>
    </recommendedName>
</protein>
<dbReference type="Pfam" id="PF04982">
    <property type="entry name" value="TM_HPP"/>
    <property type="match status" value="1"/>
</dbReference>
<name>A0AAW1PRR7_9CHLO</name>
<gene>
    <name evidence="4" type="ORF">WJX74_002587</name>
</gene>
<dbReference type="AlphaFoldDB" id="A0AAW1PRR7"/>
<feature type="compositionally biased region" description="Polar residues" evidence="1">
    <location>
        <begin position="161"/>
        <end position="199"/>
    </location>
</feature>
<evidence type="ECO:0000313" key="4">
    <source>
        <dbReference type="EMBL" id="KAK9816386.1"/>
    </source>
</evidence>
<feature type="region of interest" description="Disordered" evidence="1">
    <location>
        <begin position="292"/>
        <end position="320"/>
    </location>
</feature>